<dbReference type="STRING" id="1137799.GZ78_21145"/>
<dbReference type="PANTHER" id="PTHR33360">
    <property type="entry name" value="TRANSPOSASE FOR INSERTION SEQUENCE ELEMENT IS200"/>
    <property type="match status" value="1"/>
</dbReference>
<dbReference type="NCBIfam" id="NF033573">
    <property type="entry name" value="transpos_IS200"/>
    <property type="match status" value="1"/>
</dbReference>
<dbReference type="RefSeq" id="WP_034839854.1">
    <property type="nucleotide sequence ID" value="NZ_JOKH01000005.1"/>
</dbReference>
<dbReference type="GO" id="GO:0008168">
    <property type="term" value="F:methyltransferase activity"/>
    <property type="evidence" value="ECO:0007669"/>
    <property type="project" value="UniProtKB-KW"/>
</dbReference>
<proteinExistence type="predicted"/>
<dbReference type="SMART" id="SM01321">
    <property type="entry name" value="Y1_Tnp"/>
    <property type="match status" value="1"/>
</dbReference>
<dbReference type="GO" id="GO:0003677">
    <property type="term" value="F:DNA binding"/>
    <property type="evidence" value="ECO:0007669"/>
    <property type="project" value="InterPro"/>
</dbReference>
<dbReference type="GO" id="GO:0032259">
    <property type="term" value="P:methylation"/>
    <property type="evidence" value="ECO:0007669"/>
    <property type="project" value="UniProtKB-KW"/>
</dbReference>
<dbReference type="EMBL" id="JOKH01000005">
    <property type="protein sequence ID" value="KEQ16385.1"/>
    <property type="molecule type" value="Genomic_DNA"/>
</dbReference>
<evidence type="ECO:0000313" key="3">
    <source>
        <dbReference type="Proteomes" id="UP000028073"/>
    </source>
</evidence>
<feature type="domain" description="Transposase IS200-like" evidence="1">
    <location>
        <begin position="11"/>
        <end position="131"/>
    </location>
</feature>
<keyword evidence="2" id="KW-0489">Methyltransferase</keyword>
<dbReference type="GO" id="GO:0004803">
    <property type="term" value="F:transposase activity"/>
    <property type="evidence" value="ECO:0007669"/>
    <property type="project" value="InterPro"/>
</dbReference>
<dbReference type="PANTHER" id="PTHR33360:SF2">
    <property type="entry name" value="TRANSPOSASE FOR INSERTION SEQUENCE ELEMENT IS200"/>
    <property type="match status" value="1"/>
</dbReference>
<keyword evidence="3" id="KW-1185">Reference proteome</keyword>
<comment type="caution">
    <text evidence="2">The sequence shown here is derived from an EMBL/GenBank/DDBJ whole genome shotgun (WGS) entry which is preliminary data.</text>
</comment>
<evidence type="ECO:0000313" key="2">
    <source>
        <dbReference type="EMBL" id="KEQ16385.1"/>
    </source>
</evidence>
<accession>A0A081ND62</accession>
<dbReference type="AlphaFoldDB" id="A0A081ND62"/>
<dbReference type="Gene3D" id="3.30.70.1290">
    <property type="entry name" value="Transposase IS200-like"/>
    <property type="match status" value="1"/>
</dbReference>
<dbReference type="Proteomes" id="UP000028073">
    <property type="component" value="Unassembled WGS sequence"/>
</dbReference>
<dbReference type="InterPro" id="IPR036515">
    <property type="entry name" value="Transposase_17_sf"/>
</dbReference>
<evidence type="ECO:0000259" key="1">
    <source>
        <dbReference type="SMART" id="SM01321"/>
    </source>
</evidence>
<sequence>MQEVKKGRHSAYSLHCHIVFVTKYRKKVLGALHLTRLKDIFSEICGSFDSELVEFNGEADHVHLLVEFTPKTPSISKLINSLKAVSSRRLRQEFCDIAGAYRKPVLWSRSYFAGSCGGAPLDVIKEYIENQDQP</sequence>
<gene>
    <name evidence="2" type="ORF">GZ78_21145</name>
</gene>
<dbReference type="eggNOG" id="COG1943">
    <property type="taxonomic scope" value="Bacteria"/>
</dbReference>
<dbReference type="SUPFAM" id="SSF143422">
    <property type="entry name" value="Transposase IS200-like"/>
    <property type="match status" value="1"/>
</dbReference>
<protein>
    <submittedName>
        <fullName evidence="2">Cytosine methyltransferase</fullName>
    </submittedName>
</protein>
<keyword evidence="2" id="KW-0808">Transferase</keyword>
<reference evidence="2 3" key="1">
    <citation type="submission" date="2014-06" db="EMBL/GenBank/DDBJ databases">
        <title>Whole Genome Sequences of Three Symbiotic Endozoicomonas Bacteria.</title>
        <authorList>
            <person name="Neave M.J."/>
            <person name="Apprill A."/>
            <person name="Voolstra C.R."/>
        </authorList>
    </citation>
    <scope>NUCLEOTIDE SEQUENCE [LARGE SCALE GENOMIC DNA]</scope>
    <source>
        <strain evidence="2 3">DSM 25634</strain>
    </source>
</reference>
<name>A0A081ND62_9GAMM</name>
<dbReference type="InterPro" id="IPR002686">
    <property type="entry name" value="Transposase_17"/>
</dbReference>
<dbReference type="OrthoDB" id="9798161at2"/>
<organism evidence="2 3">
    <name type="scientific">Endozoicomonas numazuensis</name>
    <dbReference type="NCBI Taxonomy" id="1137799"/>
    <lineage>
        <taxon>Bacteria</taxon>
        <taxon>Pseudomonadati</taxon>
        <taxon>Pseudomonadota</taxon>
        <taxon>Gammaproteobacteria</taxon>
        <taxon>Oceanospirillales</taxon>
        <taxon>Endozoicomonadaceae</taxon>
        <taxon>Endozoicomonas</taxon>
    </lineage>
</organism>
<dbReference type="Pfam" id="PF01797">
    <property type="entry name" value="Y1_Tnp"/>
    <property type="match status" value="1"/>
</dbReference>
<dbReference type="GO" id="GO:0006313">
    <property type="term" value="P:DNA transposition"/>
    <property type="evidence" value="ECO:0007669"/>
    <property type="project" value="InterPro"/>
</dbReference>